<dbReference type="Proteomes" id="UP000765509">
    <property type="component" value="Unassembled WGS sequence"/>
</dbReference>
<keyword evidence="3" id="KW-1185">Reference proteome</keyword>
<proteinExistence type="predicted"/>
<protein>
    <submittedName>
        <fullName evidence="2">Uncharacterized protein</fullName>
    </submittedName>
</protein>
<reference evidence="2" key="1">
    <citation type="submission" date="2021-03" db="EMBL/GenBank/DDBJ databases">
        <title>Draft genome sequence of rust myrtle Austropuccinia psidii MF-1, a brazilian biotype.</title>
        <authorList>
            <person name="Quecine M.C."/>
            <person name="Pachon D.M.R."/>
            <person name="Bonatelli M.L."/>
            <person name="Correr F.H."/>
            <person name="Franceschini L.M."/>
            <person name="Leite T.F."/>
            <person name="Margarido G.R.A."/>
            <person name="Almeida C.A."/>
            <person name="Ferrarezi J.A."/>
            <person name="Labate C.A."/>
        </authorList>
    </citation>
    <scope>NUCLEOTIDE SEQUENCE</scope>
    <source>
        <strain evidence="2">MF-1</strain>
    </source>
</reference>
<dbReference type="EMBL" id="AVOT02001374">
    <property type="protein sequence ID" value="MBW0466704.1"/>
    <property type="molecule type" value="Genomic_DNA"/>
</dbReference>
<gene>
    <name evidence="2" type="ORF">O181_006419</name>
</gene>
<comment type="caution">
    <text evidence="2">The sequence shown here is derived from an EMBL/GenBank/DDBJ whole genome shotgun (WGS) entry which is preliminary data.</text>
</comment>
<feature type="compositionally biased region" description="Polar residues" evidence="1">
    <location>
        <begin position="1"/>
        <end position="12"/>
    </location>
</feature>
<evidence type="ECO:0000313" key="2">
    <source>
        <dbReference type="EMBL" id="MBW0466704.1"/>
    </source>
</evidence>
<organism evidence="2 3">
    <name type="scientific">Austropuccinia psidii MF-1</name>
    <dbReference type="NCBI Taxonomy" id="1389203"/>
    <lineage>
        <taxon>Eukaryota</taxon>
        <taxon>Fungi</taxon>
        <taxon>Dikarya</taxon>
        <taxon>Basidiomycota</taxon>
        <taxon>Pucciniomycotina</taxon>
        <taxon>Pucciniomycetes</taxon>
        <taxon>Pucciniales</taxon>
        <taxon>Sphaerophragmiaceae</taxon>
        <taxon>Austropuccinia</taxon>
    </lineage>
</organism>
<evidence type="ECO:0000256" key="1">
    <source>
        <dbReference type="SAM" id="MobiDB-lite"/>
    </source>
</evidence>
<evidence type="ECO:0000313" key="3">
    <source>
        <dbReference type="Proteomes" id="UP000765509"/>
    </source>
</evidence>
<sequence length="113" mass="13311">MVTSQKLQSVASSRRRREDQLPFGFPATQVYEKREHWPIPVTREDPNMENDGQDSVARLFRIFDRNSREVITYDNDRMIPGSTSEEMASNIAWYEDELMSDFQKTFDDLGRDN</sequence>
<accession>A0A9Q3GGV5</accession>
<feature type="region of interest" description="Disordered" evidence="1">
    <location>
        <begin position="1"/>
        <end position="25"/>
    </location>
</feature>
<dbReference type="AlphaFoldDB" id="A0A9Q3GGV5"/>
<name>A0A9Q3GGV5_9BASI</name>